<dbReference type="EMBL" id="BTSX01000005">
    <property type="protein sequence ID" value="GMS98099.1"/>
    <property type="molecule type" value="Genomic_DNA"/>
</dbReference>
<organism evidence="2 3">
    <name type="scientific">Pristionchus entomophagus</name>
    <dbReference type="NCBI Taxonomy" id="358040"/>
    <lineage>
        <taxon>Eukaryota</taxon>
        <taxon>Metazoa</taxon>
        <taxon>Ecdysozoa</taxon>
        <taxon>Nematoda</taxon>
        <taxon>Chromadorea</taxon>
        <taxon>Rhabditida</taxon>
        <taxon>Rhabditina</taxon>
        <taxon>Diplogasteromorpha</taxon>
        <taxon>Diplogasteroidea</taxon>
        <taxon>Neodiplogasteridae</taxon>
        <taxon>Pristionchus</taxon>
    </lineage>
</organism>
<feature type="transmembrane region" description="Helical" evidence="1">
    <location>
        <begin position="254"/>
        <end position="275"/>
    </location>
</feature>
<feature type="transmembrane region" description="Helical" evidence="1">
    <location>
        <begin position="41"/>
        <end position="60"/>
    </location>
</feature>
<reference evidence="2" key="1">
    <citation type="submission" date="2023-10" db="EMBL/GenBank/DDBJ databases">
        <title>Genome assembly of Pristionchus species.</title>
        <authorList>
            <person name="Yoshida K."/>
            <person name="Sommer R.J."/>
        </authorList>
    </citation>
    <scope>NUCLEOTIDE SEQUENCE</scope>
    <source>
        <strain evidence="2">RS0144</strain>
    </source>
</reference>
<feature type="transmembrane region" description="Helical" evidence="1">
    <location>
        <begin position="120"/>
        <end position="140"/>
    </location>
</feature>
<feature type="transmembrane region" description="Helical" evidence="1">
    <location>
        <begin position="182"/>
        <end position="214"/>
    </location>
</feature>
<dbReference type="Pfam" id="PF10326">
    <property type="entry name" value="7TM_GPCR_Str"/>
    <property type="match status" value="1"/>
</dbReference>
<evidence type="ECO:0008006" key="4">
    <source>
        <dbReference type="Google" id="ProtNLM"/>
    </source>
</evidence>
<sequence>MEFHLAVSTYVGGLSTLVNGLFVILIFVSPPDNLGIFRSQYYAGAIASFMYAATQMWSAPIFHADGTLFVVFSARSVGPVVYLAALAAINWQFMMLSANLAARYAAIRGGWIHYYLSNQALFYGVQLTCVLGAYIPPIILMSPTALLSFLTEYYFGCTYEVHTFDNSKHTTFLLQHIVWDNIFVHLSIFLMAAGFQGGNLLLVLVFGLITFLHISKNTQSSKLKEAMFSFLFLFMPGMLINSSMIVRIDISDFSIWLSSFMSLGTLFNPFVDITLTPGYRKRIIFSIGRHRVRCWLKHQSFSS</sequence>
<gene>
    <name evidence="2" type="ORF">PENTCL1PPCAC_20274</name>
</gene>
<dbReference type="AlphaFoldDB" id="A0AAV5TUJ4"/>
<keyword evidence="1" id="KW-0472">Membrane</keyword>
<keyword evidence="1" id="KW-0812">Transmembrane</keyword>
<keyword evidence="3" id="KW-1185">Reference proteome</keyword>
<protein>
    <recommendedName>
        <fullName evidence="4">G protein-coupled receptor</fullName>
    </recommendedName>
</protein>
<evidence type="ECO:0000256" key="1">
    <source>
        <dbReference type="SAM" id="Phobius"/>
    </source>
</evidence>
<dbReference type="InterPro" id="IPR019428">
    <property type="entry name" value="7TM_GPCR_serpentine_rcpt_Str"/>
</dbReference>
<accession>A0AAV5TUJ4</accession>
<proteinExistence type="predicted"/>
<feature type="transmembrane region" description="Helical" evidence="1">
    <location>
        <begin position="80"/>
        <end position="100"/>
    </location>
</feature>
<comment type="caution">
    <text evidence="2">The sequence shown here is derived from an EMBL/GenBank/DDBJ whole genome shotgun (WGS) entry which is preliminary data.</text>
</comment>
<name>A0AAV5TUJ4_9BILA</name>
<keyword evidence="1" id="KW-1133">Transmembrane helix</keyword>
<feature type="transmembrane region" description="Helical" evidence="1">
    <location>
        <begin position="6"/>
        <end position="29"/>
    </location>
</feature>
<evidence type="ECO:0000313" key="2">
    <source>
        <dbReference type="EMBL" id="GMS98099.1"/>
    </source>
</evidence>
<evidence type="ECO:0000313" key="3">
    <source>
        <dbReference type="Proteomes" id="UP001432027"/>
    </source>
</evidence>
<dbReference type="Proteomes" id="UP001432027">
    <property type="component" value="Unassembled WGS sequence"/>
</dbReference>
<feature type="transmembrane region" description="Helical" evidence="1">
    <location>
        <begin position="226"/>
        <end position="248"/>
    </location>
</feature>